<name>A0A514D073_9VIRU</name>
<protein>
    <recommendedName>
        <fullName evidence="3">Maturation</fullName>
    </recommendedName>
</protein>
<evidence type="ECO:0008006" key="3">
    <source>
        <dbReference type="Google" id="ProtNLM"/>
    </source>
</evidence>
<keyword evidence="1" id="KW-0175">Coiled coil</keyword>
<proteinExistence type="predicted"/>
<dbReference type="EMBL" id="MN033094">
    <property type="protein sequence ID" value="QDH87011.1"/>
    <property type="molecule type" value="Genomic_RNA"/>
</dbReference>
<organism evidence="2">
    <name type="scientific">Leviviridae sp</name>
    <dbReference type="NCBI Taxonomy" id="2027243"/>
    <lineage>
        <taxon>Viruses</taxon>
        <taxon>Riboviria</taxon>
        <taxon>Orthornavirae</taxon>
        <taxon>Lenarviricota</taxon>
        <taxon>Leviviricetes</taxon>
        <taxon>Norzivirales</taxon>
        <taxon>Fiersviridae</taxon>
    </lineage>
</organism>
<sequence>MPTKTRQSYYDECVGHYYLQHKPGGDILYEENYHFKFLQTEEVRSEGHSWPPARGNRLDIGGDFVSRKARGYRHGIDISVAAAPPDYPGINRYYDGRFFPYTSGNPPALTSLLDVPSAGSMIVKGTTAIARSNPVSPQASLLVGATEIVRDGIPFRGTIGTRIANWQHLGSNLLDLFHRARSSPARLASELYLEYQFGFRPLVADIRDLIRNIQSLDKRIEQLRRDNDRVVRRRYRFPEERAQETIQYGPNVGAPILDTYFYVHPGQLEQTITDNKISYFSGAFLYHIPFNQDGSWEQHRAQGRALARIIFGVDLNISTVYQAAPWSWALDWVSNVGDTLQNVVSAQEDGLIMKYGYVMESREIQNLLTLSSIRFTWPETDFTTTQSFVRESKARVRATPFGFGLDLSTFTPRQWALISAIGISRSPNSLHF</sequence>
<gene>
    <name evidence="2" type="ORF">H3RhizoLitter14741_000003</name>
</gene>
<evidence type="ECO:0000313" key="2">
    <source>
        <dbReference type="EMBL" id="QDH87011.1"/>
    </source>
</evidence>
<evidence type="ECO:0000256" key="1">
    <source>
        <dbReference type="SAM" id="Coils"/>
    </source>
</evidence>
<accession>A0A514D073</accession>
<reference evidence="2" key="1">
    <citation type="submission" date="2019-05" db="EMBL/GenBank/DDBJ databases">
        <title>Metatranscriptomic reconstruction reveals RNA viruses with the potential to shape carbon cycling in soil.</title>
        <authorList>
            <person name="Starr E.P."/>
            <person name="Nuccio E."/>
            <person name="Pett-Ridge J."/>
            <person name="Banfield J.F."/>
            <person name="Firestone M.K."/>
        </authorList>
    </citation>
    <scope>NUCLEOTIDE SEQUENCE</scope>
    <source>
        <strain evidence="2">H3_Rhizo_Litter_14_scaffold_741</strain>
    </source>
</reference>
<feature type="coiled-coil region" evidence="1">
    <location>
        <begin position="206"/>
        <end position="233"/>
    </location>
</feature>